<dbReference type="Proteomes" id="UP000887580">
    <property type="component" value="Unplaced"/>
</dbReference>
<evidence type="ECO:0000313" key="2">
    <source>
        <dbReference type="WBParaSite" id="PS1159_v2.g10650.t1"/>
    </source>
</evidence>
<sequence length="107" mass="10140">MNLFTVLWYGASAFLIFFISPLIGCGGKKSAAAGADGAVGADGKPAVPTKACNTKSGLLNDDPDLKSDLLMAKPAGGGAAAAPAAAAPASGAGGGEKEPNAAAPAPA</sequence>
<dbReference type="WBParaSite" id="PS1159_v2.g10650.t1">
    <property type="protein sequence ID" value="PS1159_v2.g10650.t1"/>
    <property type="gene ID" value="PS1159_v2.g10650"/>
</dbReference>
<name>A0AC35ETZ5_9BILA</name>
<protein>
    <submittedName>
        <fullName evidence="2">Uncharacterized protein</fullName>
    </submittedName>
</protein>
<evidence type="ECO:0000313" key="1">
    <source>
        <dbReference type="Proteomes" id="UP000887580"/>
    </source>
</evidence>
<proteinExistence type="predicted"/>
<reference evidence="2" key="1">
    <citation type="submission" date="2022-11" db="UniProtKB">
        <authorList>
            <consortium name="WormBaseParasite"/>
        </authorList>
    </citation>
    <scope>IDENTIFICATION</scope>
</reference>
<accession>A0AC35ETZ5</accession>
<organism evidence="1 2">
    <name type="scientific">Panagrolaimus sp. PS1159</name>
    <dbReference type="NCBI Taxonomy" id="55785"/>
    <lineage>
        <taxon>Eukaryota</taxon>
        <taxon>Metazoa</taxon>
        <taxon>Ecdysozoa</taxon>
        <taxon>Nematoda</taxon>
        <taxon>Chromadorea</taxon>
        <taxon>Rhabditida</taxon>
        <taxon>Tylenchina</taxon>
        <taxon>Panagrolaimomorpha</taxon>
        <taxon>Panagrolaimoidea</taxon>
        <taxon>Panagrolaimidae</taxon>
        <taxon>Panagrolaimus</taxon>
    </lineage>
</organism>